<proteinExistence type="predicted"/>
<accession>A0A5S9R4N3</accession>
<sequence>MTPDLDALALKLRTGGWRVMFHADAKDHAVWMYVSQLDPRVTLRKTYRRKTGKTEWVFSFGDSAVDVAITAGGPIIEEADVRSFATIEELVAAIVAHDRELGREREWLAAAPGGDAP</sequence>
<name>A0A5S9R4N3_9HYPH</name>
<evidence type="ECO:0000313" key="1">
    <source>
        <dbReference type="EMBL" id="CAA0130180.1"/>
    </source>
</evidence>
<gene>
    <name evidence="1" type="ORF">STARVERO_04318</name>
</gene>
<dbReference type="RefSeq" id="WP_159602552.1">
    <property type="nucleotide sequence ID" value="NZ_CACSAS010000045.1"/>
</dbReference>
<dbReference type="EMBL" id="CACSAS010000045">
    <property type="protein sequence ID" value="CAA0130180.1"/>
    <property type="molecule type" value="Genomic_DNA"/>
</dbReference>
<dbReference type="AlphaFoldDB" id="A0A5S9R4N3"/>
<organism evidence="1 2">
    <name type="scientific">Starkeya nomas</name>
    <dbReference type="NCBI Taxonomy" id="2666134"/>
    <lineage>
        <taxon>Bacteria</taxon>
        <taxon>Pseudomonadati</taxon>
        <taxon>Pseudomonadota</taxon>
        <taxon>Alphaproteobacteria</taxon>
        <taxon>Hyphomicrobiales</taxon>
        <taxon>Xanthobacteraceae</taxon>
        <taxon>Starkeya</taxon>
    </lineage>
</organism>
<evidence type="ECO:0000313" key="2">
    <source>
        <dbReference type="Proteomes" id="UP000433050"/>
    </source>
</evidence>
<protein>
    <submittedName>
        <fullName evidence="1">Uncharacterized protein</fullName>
    </submittedName>
</protein>
<reference evidence="1 2" key="1">
    <citation type="submission" date="2019-12" db="EMBL/GenBank/DDBJ databases">
        <authorList>
            <person name="Reyes-Prieto M."/>
        </authorList>
    </citation>
    <scope>NUCLEOTIDE SEQUENCE [LARGE SCALE GENOMIC DNA]</scope>
    <source>
        <strain evidence="1">HF14-78462</strain>
    </source>
</reference>
<dbReference type="Proteomes" id="UP000433050">
    <property type="component" value="Unassembled WGS sequence"/>
</dbReference>
<keyword evidence="2" id="KW-1185">Reference proteome</keyword>